<dbReference type="InterPro" id="IPR001478">
    <property type="entry name" value="PDZ"/>
</dbReference>
<dbReference type="SUPFAM" id="SSF109854">
    <property type="entry name" value="DinB/YfiT-like putative metalloenzymes"/>
    <property type="match status" value="1"/>
</dbReference>
<evidence type="ECO:0000313" key="3">
    <source>
        <dbReference type="EMBL" id="PJF49085.1"/>
    </source>
</evidence>
<dbReference type="Gene3D" id="3.30.530.20">
    <property type="match status" value="1"/>
</dbReference>
<dbReference type="InterPro" id="IPR023393">
    <property type="entry name" value="START-like_dom_sf"/>
</dbReference>
<dbReference type="Gene3D" id="2.30.42.10">
    <property type="match status" value="1"/>
</dbReference>
<accession>A0A2M8QGY3</accession>
<dbReference type="InterPro" id="IPR024775">
    <property type="entry name" value="DinB-like"/>
</dbReference>
<dbReference type="AlphaFoldDB" id="A0A2M8QGY3"/>
<dbReference type="InterPro" id="IPR013538">
    <property type="entry name" value="ASHA1/2-like_C"/>
</dbReference>
<comment type="similarity">
    <text evidence="1">Belongs to the AHA1 family.</text>
</comment>
<sequence>MATKTLSLKRTLNAPIAHVYRAFTNATSLREWFCDGAMVQPRVGGRLYCQWEDGHALMGKYTALTPEKKIALDLRGDEEGTYSQCVITLSAKDDVTTLQLSDSSESKLWIKTADERQAKWDAALDNLKSVLETGIDLRQTRQPVLGVEISETQPGDEGVRLDGVTEGMGACEAGLQQGDVILSVNGKKTPNWNAIGAALNGHAAGDKVKVVFRRNGKTMNATVTLSARPAPEVPATAEELAEIVARKYTEVNRDLTQAFKGVSEEKAARAPAPGEWSARHVLAHLIAEERNLHTWLTDLIAGNEPWYDAATGALRIRLDAVINGFPTVQALLTELKRNEAETVALLNALPDEFVARKGSYRRLALRMLSWPDHAREHLDQIVAAVRH</sequence>
<proteinExistence type="inferred from homology"/>
<dbReference type="Gene3D" id="1.20.120.450">
    <property type="entry name" value="dinb family like domain"/>
    <property type="match status" value="1"/>
</dbReference>
<dbReference type="Pfam" id="PF12867">
    <property type="entry name" value="DinB_2"/>
    <property type="match status" value="1"/>
</dbReference>
<protein>
    <recommendedName>
        <fullName evidence="2">PDZ domain-containing protein</fullName>
    </recommendedName>
</protein>
<dbReference type="InterPro" id="IPR034660">
    <property type="entry name" value="DinB/YfiT-like"/>
</dbReference>
<dbReference type="CDD" id="cd07814">
    <property type="entry name" value="SRPBCC_CalC_Aha1-like"/>
    <property type="match status" value="1"/>
</dbReference>
<feature type="domain" description="PDZ" evidence="2">
    <location>
        <begin position="134"/>
        <end position="216"/>
    </location>
</feature>
<gene>
    <name evidence="3" type="ORF">CUN48_00280</name>
</gene>
<evidence type="ECO:0000256" key="1">
    <source>
        <dbReference type="ARBA" id="ARBA00006817"/>
    </source>
</evidence>
<reference evidence="3 4" key="1">
    <citation type="submission" date="2017-11" db="EMBL/GenBank/DDBJ databases">
        <title>Evolution of Phototrophy in the Chloroflexi Phylum Driven by Horizontal Gene Transfer.</title>
        <authorList>
            <person name="Ward L.M."/>
            <person name="Hemp J."/>
            <person name="Shih P.M."/>
            <person name="Mcglynn S.E."/>
            <person name="Fischer W."/>
        </authorList>
    </citation>
    <scope>NUCLEOTIDE SEQUENCE [LARGE SCALE GENOMIC DNA]</scope>
    <source>
        <strain evidence="3">JP3_7</strain>
    </source>
</reference>
<evidence type="ECO:0000313" key="4">
    <source>
        <dbReference type="Proteomes" id="UP000230790"/>
    </source>
</evidence>
<organism evidence="3 4">
    <name type="scientific">Candidatus Thermofonsia Clade 3 bacterium</name>
    <dbReference type="NCBI Taxonomy" id="2364212"/>
    <lineage>
        <taxon>Bacteria</taxon>
        <taxon>Bacillati</taxon>
        <taxon>Chloroflexota</taxon>
        <taxon>Candidatus Thermofontia</taxon>
        <taxon>Candidatus Thermofonsia Clade 3</taxon>
    </lineage>
</organism>
<dbReference type="SUPFAM" id="SSF50156">
    <property type="entry name" value="PDZ domain-like"/>
    <property type="match status" value="1"/>
</dbReference>
<dbReference type="SMART" id="SM00228">
    <property type="entry name" value="PDZ"/>
    <property type="match status" value="1"/>
</dbReference>
<name>A0A2M8QGY3_9CHLR</name>
<dbReference type="Proteomes" id="UP000230790">
    <property type="component" value="Unassembled WGS sequence"/>
</dbReference>
<evidence type="ECO:0000259" key="2">
    <source>
        <dbReference type="PROSITE" id="PS50106"/>
    </source>
</evidence>
<dbReference type="SUPFAM" id="SSF55961">
    <property type="entry name" value="Bet v1-like"/>
    <property type="match status" value="1"/>
</dbReference>
<comment type="caution">
    <text evidence="3">The sequence shown here is derived from an EMBL/GenBank/DDBJ whole genome shotgun (WGS) entry which is preliminary data.</text>
</comment>
<dbReference type="PROSITE" id="PS50106">
    <property type="entry name" value="PDZ"/>
    <property type="match status" value="1"/>
</dbReference>
<dbReference type="EMBL" id="PGTN01000001">
    <property type="protein sequence ID" value="PJF49085.1"/>
    <property type="molecule type" value="Genomic_DNA"/>
</dbReference>
<dbReference type="Pfam" id="PF08327">
    <property type="entry name" value="AHSA1"/>
    <property type="match status" value="1"/>
</dbReference>
<dbReference type="Pfam" id="PF13180">
    <property type="entry name" value="PDZ_2"/>
    <property type="match status" value="1"/>
</dbReference>
<dbReference type="InterPro" id="IPR036034">
    <property type="entry name" value="PDZ_sf"/>
</dbReference>